<evidence type="ECO:0000313" key="2">
    <source>
        <dbReference type="EMBL" id="CAJ2502064.1"/>
    </source>
</evidence>
<name>A0AAI8YCC8_9PEZI</name>
<organism evidence="2 3">
    <name type="scientific">Anthostomella pinea</name>
    <dbReference type="NCBI Taxonomy" id="933095"/>
    <lineage>
        <taxon>Eukaryota</taxon>
        <taxon>Fungi</taxon>
        <taxon>Dikarya</taxon>
        <taxon>Ascomycota</taxon>
        <taxon>Pezizomycotina</taxon>
        <taxon>Sordariomycetes</taxon>
        <taxon>Xylariomycetidae</taxon>
        <taxon>Xylariales</taxon>
        <taxon>Xylariaceae</taxon>
        <taxon>Anthostomella</taxon>
    </lineage>
</organism>
<reference evidence="2" key="1">
    <citation type="submission" date="2023-10" db="EMBL/GenBank/DDBJ databases">
        <authorList>
            <person name="Hackl T."/>
        </authorList>
    </citation>
    <scope>NUCLEOTIDE SEQUENCE</scope>
</reference>
<sequence>MAPILHVDGAEPEWFNLCHHLQSQDINPQASSPFFNGHAPAEIRNFIFEFALTGSPDPKARRFKIEPGGVRFDHDPAPTPQLPVDPPSDSKTTRRQQTLRLSGPLDYRYRRSRPERFSRRAENGFDWLRPDNTDRMRVATALLLTCRRVYLETHSLPLQQKEHVFYCAHGPDHLGLQHPSSNSIEAFFHQLNKPTSVPGLLQKDLVRSIRLFTQQSWLENTFLGLTQAPNWFNSVHHLRITLRRGDWWHWQAGETLRINPFRGNCHALEAIDDMYEDMVVEGSNPAFADDVWGQAFANMPQLRTLTIDFETSEFKKSELETIVDWAANWRFPLSGGRHLATEEVMKMSWRGTLHHWRPFCEAPGHWEINPTTPCAACVERGRLVANGYGPRLYVWTVIWKPADNK</sequence>
<keyword evidence="3" id="KW-1185">Reference proteome</keyword>
<dbReference type="AlphaFoldDB" id="A0AAI8YCC8"/>
<comment type="caution">
    <text evidence="2">The sequence shown here is derived from an EMBL/GenBank/DDBJ whole genome shotgun (WGS) entry which is preliminary data.</text>
</comment>
<evidence type="ECO:0000256" key="1">
    <source>
        <dbReference type="SAM" id="MobiDB-lite"/>
    </source>
</evidence>
<dbReference type="EMBL" id="CAUWAG010000003">
    <property type="protein sequence ID" value="CAJ2502064.1"/>
    <property type="molecule type" value="Genomic_DNA"/>
</dbReference>
<dbReference type="Proteomes" id="UP001295740">
    <property type="component" value="Unassembled WGS sequence"/>
</dbReference>
<protein>
    <submittedName>
        <fullName evidence="2">Uu.00g049170.m01.CDS01</fullName>
    </submittedName>
</protein>
<feature type="region of interest" description="Disordered" evidence="1">
    <location>
        <begin position="68"/>
        <end position="97"/>
    </location>
</feature>
<proteinExistence type="predicted"/>
<feature type="compositionally biased region" description="Pro residues" evidence="1">
    <location>
        <begin position="77"/>
        <end position="86"/>
    </location>
</feature>
<gene>
    <name evidence="2" type="ORF">KHLLAP_LOCUS2532</name>
</gene>
<accession>A0AAI8YCC8</accession>
<evidence type="ECO:0000313" key="3">
    <source>
        <dbReference type="Proteomes" id="UP001295740"/>
    </source>
</evidence>